<organism evidence="2 3">
    <name type="scientific">Gossypium barbadense</name>
    <name type="common">Sea Island cotton</name>
    <name type="synonym">Hibiscus barbadensis</name>
    <dbReference type="NCBI Taxonomy" id="3634"/>
    <lineage>
        <taxon>Eukaryota</taxon>
        <taxon>Viridiplantae</taxon>
        <taxon>Streptophyta</taxon>
        <taxon>Embryophyta</taxon>
        <taxon>Tracheophyta</taxon>
        <taxon>Spermatophyta</taxon>
        <taxon>Magnoliopsida</taxon>
        <taxon>eudicotyledons</taxon>
        <taxon>Gunneridae</taxon>
        <taxon>Pentapetalae</taxon>
        <taxon>rosids</taxon>
        <taxon>malvids</taxon>
        <taxon>Malvales</taxon>
        <taxon>Malvaceae</taxon>
        <taxon>Malvoideae</taxon>
        <taxon>Gossypium</taxon>
    </lineage>
</organism>
<name>A0A2P5XRJ4_GOSBA</name>
<dbReference type="EMBL" id="KZ664372">
    <property type="protein sequence ID" value="PPS05906.1"/>
    <property type="molecule type" value="Genomic_DNA"/>
</dbReference>
<dbReference type="PROSITE" id="PS51257">
    <property type="entry name" value="PROKAR_LIPOPROTEIN"/>
    <property type="match status" value="1"/>
</dbReference>
<accession>A0A2P5XRJ4</accession>
<protein>
    <submittedName>
        <fullName evidence="2">Uncharacterized protein</fullName>
    </submittedName>
</protein>
<evidence type="ECO:0000256" key="1">
    <source>
        <dbReference type="SAM" id="MobiDB-lite"/>
    </source>
</evidence>
<dbReference type="AlphaFoldDB" id="A0A2P5XRJ4"/>
<dbReference type="OrthoDB" id="1714391at2759"/>
<feature type="compositionally biased region" description="Basic and acidic residues" evidence="1">
    <location>
        <begin position="155"/>
        <end position="166"/>
    </location>
</feature>
<sequence>MKEKNGCAIQSLRYCRASLCGLKNLPIALLAAACNLCENTDFIEGCTTVFFKRRKKETQLLFLVAPDAERPLRKDSPIPLSSKSSSLHWTFDLSHLVANCQQSCCLELVGRHKGATPKEMLQTWYQRLDSSIRGYGKRCPLDTCQLFDKRKAIHDDDSRPRQEKNWAEGPIPGYQGGVGNSADKAADRAIPPAKQELPSFLFPYSKQAFHLTVIFLLLLEKFLPTTLLLSPLRTAGDSCPSYGSPTSLASMGGSLRAVVGTSRPLPDYWITPALWRSKKPQILDLARKDCTVLGPGSDGNELGYFSSTLIFLRAPLHAPRAPLALCSPLIFHWMIRMDFAVLSQLK</sequence>
<feature type="region of interest" description="Disordered" evidence="1">
    <location>
        <begin position="155"/>
        <end position="186"/>
    </location>
</feature>
<gene>
    <name evidence="2" type="ORF">GOBAR_AA14739</name>
</gene>
<reference evidence="2 3" key="1">
    <citation type="submission" date="2015-01" db="EMBL/GenBank/DDBJ databases">
        <title>Genome of allotetraploid Gossypium barbadense reveals genomic plasticity and fiber elongation in cotton evolution.</title>
        <authorList>
            <person name="Chen X."/>
            <person name="Liu X."/>
            <person name="Zhao B."/>
            <person name="Zheng H."/>
            <person name="Hu Y."/>
            <person name="Lu G."/>
            <person name="Yang C."/>
            <person name="Chen J."/>
            <person name="Shan C."/>
            <person name="Zhang L."/>
            <person name="Zhou Y."/>
            <person name="Wang L."/>
            <person name="Guo W."/>
            <person name="Bai Y."/>
            <person name="Ruan J."/>
            <person name="Shangguan X."/>
            <person name="Mao Y."/>
            <person name="Jiang J."/>
            <person name="Zhu Y."/>
            <person name="Lei J."/>
            <person name="Kang H."/>
            <person name="Chen S."/>
            <person name="He X."/>
            <person name="Wang R."/>
            <person name="Wang Y."/>
            <person name="Chen J."/>
            <person name="Wang L."/>
            <person name="Yu S."/>
            <person name="Wang B."/>
            <person name="Wei J."/>
            <person name="Song S."/>
            <person name="Lu X."/>
            <person name="Gao Z."/>
            <person name="Gu W."/>
            <person name="Deng X."/>
            <person name="Ma D."/>
            <person name="Wang S."/>
            <person name="Liang W."/>
            <person name="Fang L."/>
            <person name="Cai C."/>
            <person name="Zhu X."/>
            <person name="Zhou B."/>
            <person name="Zhang Y."/>
            <person name="Chen Z."/>
            <person name="Xu S."/>
            <person name="Zhu R."/>
            <person name="Wang S."/>
            <person name="Zhang T."/>
            <person name="Zhao G."/>
        </authorList>
    </citation>
    <scope>NUCLEOTIDE SEQUENCE [LARGE SCALE GENOMIC DNA]</scope>
    <source>
        <strain evidence="3">cv. Xinhai21</strain>
        <tissue evidence="2">Leaf</tissue>
    </source>
</reference>
<evidence type="ECO:0000313" key="2">
    <source>
        <dbReference type="EMBL" id="PPS05906.1"/>
    </source>
</evidence>
<proteinExistence type="predicted"/>
<dbReference type="Proteomes" id="UP000239757">
    <property type="component" value="Unassembled WGS sequence"/>
</dbReference>
<evidence type="ECO:0000313" key="3">
    <source>
        <dbReference type="Proteomes" id="UP000239757"/>
    </source>
</evidence>